<dbReference type="AlphaFoldDB" id="A0A0F3NGE5"/>
<sequence>MLGSKENLQSLQVYNARLCRAIKGLKDIYISRCYVIGATRTDNKLQVKISKTHLGQKSFSKVDPVVQDSPVLSREQIMGICPISEREIPGILPLSAGKSLWIVKGKLSRSMLEENPELRDLVGFNPVLPDTRIALYCLVEPEHCYSFFNRVQAQSKCLGYNLVPSFFDIVNLVYVRVRGIRRDSRFSELTVLKDVVGLPADFFVRDDGHRTDEPKWIMVRSVSSDGDLPLGAEGEVSGSKEETDEVQRAVIPTSLQNLSIRQQTDVVIIGLQNLSICLEKAITKDDSQGLNR</sequence>
<evidence type="ECO:0000313" key="1">
    <source>
        <dbReference type="EMBL" id="KJV65974.1"/>
    </source>
</evidence>
<reference evidence="1 2" key="1">
    <citation type="submission" date="2015-02" db="EMBL/GenBank/DDBJ databases">
        <title>Genome Sequencing of Rickettsiales.</title>
        <authorList>
            <person name="Daugherty S.C."/>
            <person name="Su Q."/>
            <person name="Abolude K."/>
            <person name="Beier-Sexton M."/>
            <person name="Carlyon J.A."/>
            <person name="Carter R."/>
            <person name="Day N.P."/>
            <person name="Dumler S.J."/>
            <person name="Dyachenko V."/>
            <person name="Godinez A."/>
            <person name="Kurtti T.J."/>
            <person name="Lichay M."/>
            <person name="Mullins K.E."/>
            <person name="Ott S."/>
            <person name="Pappas-Brown V."/>
            <person name="Paris D.H."/>
            <person name="Patel P."/>
            <person name="Richards A.L."/>
            <person name="Sadzewicz L."/>
            <person name="Sears K."/>
            <person name="Seidman D."/>
            <person name="Sengamalay N."/>
            <person name="Stenos J."/>
            <person name="Tallon L.J."/>
            <person name="Vincent G."/>
            <person name="Fraser C.M."/>
            <person name="Munderloh U."/>
            <person name="Dunning-Hotopp J.C."/>
        </authorList>
    </citation>
    <scope>NUCLEOTIDE SEQUENCE [LARGE SCALE GENOMIC DNA]</scope>
    <source>
        <strain evidence="1 2">EmCRT</strain>
    </source>
</reference>
<dbReference type="InterPro" id="IPR021387">
    <property type="entry name" value="DUF3023"/>
</dbReference>
<organism evidence="1 2">
    <name type="scientific">Ehrlichia cf. muris str. EmCRT</name>
    <dbReference type="NCBI Taxonomy" id="1359167"/>
    <lineage>
        <taxon>Bacteria</taxon>
        <taxon>Pseudomonadati</taxon>
        <taxon>Pseudomonadota</taxon>
        <taxon>Alphaproteobacteria</taxon>
        <taxon>Rickettsiales</taxon>
        <taxon>Anaplasmataceae</taxon>
        <taxon>Ehrlichia</taxon>
    </lineage>
</organism>
<evidence type="ECO:0000313" key="2">
    <source>
        <dbReference type="Proteomes" id="UP000033546"/>
    </source>
</evidence>
<dbReference type="RefSeq" id="WP_045804556.1">
    <property type="nucleotide sequence ID" value="NZ_LANU01000001.1"/>
</dbReference>
<dbReference type="EMBL" id="LANU01000001">
    <property type="protein sequence ID" value="KJV65974.1"/>
    <property type="molecule type" value="Genomic_DNA"/>
</dbReference>
<gene>
    <name evidence="1" type="ORF">EMUCRT_0159</name>
</gene>
<dbReference type="Pfam" id="PF11224">
    <property type="entry name" value="DUF3023"/>
    <property type="match status" value="1"/>
</dbReference>
<protein>
    <submittedName>
        <fullName evidence="1">Uncharacterized protein</fullName>
    </submittedName>
</protein>
<comment type="caution">
    <text evidence="1">The sequence shown here is derived from an EMBL/GenBank/DDBJ whole genome shotgun (WGS) entry which is preliminary data.</text>
</comment>
<proteinExistence type="predicted"/>
<dbReference type="PATRIC" id="fig|1359167.3.peg.154"/>
<dbReference type="Proteomes" id="UP000033546">
    <property type="component" value="Unassembled WGS sequence"/>
</dbReference>
<accession>A0A0F3NGE5</accession>
<name>A0A0F3NGE5_9RICK</name>